<protein>
    <submittedName>
        <fullName evidence="1">Uncharacterized protein</fullName>
    </submittedName>
</protein>
<gene>
    <name evidence="1" type="ORF">LPJ66_002730</name>
</gene>
<dbReference type="EMBL" id="JANBPG010000236">
    <property type="protein sequence ID" value="KAJ1898474.1"/>
    <property type="molecule type" value="Genomic_DNA"/>
</dbReference>
<keyword evidence="2" id="KW-1185">Reference proteome</keyword>
<comment type="caution">
    <text evidence="1">The sequence shown here is derived from an EMBL/GenBank/DDBJ whole genome shotgun (WGS) entry which is preliminary data.</text>
</comment>
<sequence>MSTTDTNSLSSRSRSRSNSATTTPPTQIPDVDEKAKGPTQQTALISAVEYRWRGRDVVFVDPLDYSVPYWWPAMIVPTDEIDATMGCLSLGPEEYLVKYFEDFKYSTVKGSELRLFDTSQPPFTDFAATSPSFLRDKAIKGALSYLRTGLVHTKFQWRLWQTGSETIVLPFTLQETATGTAHQVDMSLVPLIGGDADIRASNHVTYDQLEASNAAVAVVEDDEDGEDGGVESDGSPLTSNALLDSAPMGAENGRLPKHQQQQQKQQRDEQIPDAQDNSIVEKTKDTTEALHAEIMSKICDVSQVQTPSADQPSSPSLQPIVPSEDADDANEADDEDAQQQQQQLTVDTPASTATADTTPEITTPQPTARNRRPRAPRPNPTTVAAAAALPGTGGRRGRPPLASKLGQVQAKHKRNASSIGGGGGNSGPKRQKEITPALDDLHKPSGVAAAAPGGESSEIRDIVKNMEEVQEEYRFYRALVRRAAKDLWTEMGNEWPPNLGTSTRFGKRRKIV</sequence>
<name>A0ACC1IPN1_9FUNG</name>
<reference evidence="1" key="1">
    <citation type="submission" date="2022-07" db="EMBL/GenBank/DDBJ databases">
        <title>Phylogenomic reconstructions and comparative analyses of Kickxellomycotina fungi.</title>
        <authorList>
            <person name="Reynolds N.K."/>
            <person name="Stajich J.E."/>
            <person name="Barry K."/>
            <person name="Grigoriev I.V."/>
            <person name="Crous P."/>
            <person name="Smith M.E."/>
        </authorList>
    </citation>
    <scope>NUCLEOTIDE SEQUENCE</scope>
    <source>
        <strain evidence="1">Benny 63K</strain>
    </source>
</reference>
<organism evidence="1 2">
    <name type="scientific">Kickxella alabastrina</name>
    <dbReference type="NCBI Taxonomy" id="61397"/>
    <lineage>
        <taxon>Eukaryota</taxon>
        <taxon>Fungi</taxon>
        <taxon>Fungi incertae sedis</taxon>
        <taxon>Zoopagomycota</taxon>
        <taxon>Kickxellomycotina</taxon>
        <taxon>Kickxellomycetes</taxon>
        <taxon>Kickxellales</taxon>
        <taxon>Kickxellaceae</taxon>
        <taxon>Kickxella</taxon>
    </lineage>
</organism>
<proteinExistence type="predicted"/>
<evidence type="ECO:0000313" key="2">
    <source>
        <dbReference type="Proteomes" id="UP001150581"/>
    </source>
</evidence>
<dbReference type="Proteomes" id="UP001150581">
    <property type="component" value="Unassembled WGS sequence"/>
</dbReference>
<accession>A0ACC1IPN1</accession>
<evidence type="ECO:0000313" key="1">
    <source>
        <dbReference type="EMBL" id="KAJ1898474.1"/>
    </source>
</evidence>